<evidence type="ECO:0000313" key="1">
    <source>
        <dbReference type="EMBL" id="MFC3892952.1"/>
    </source>
</evidence>
<gene>
    <name evidence="1" type="ORF">ACFOWZ_15855</name>
</gene>
<evidence type="ECO:0000313" key="2">
    <source>
        <dbReference type="Proteomes" id="UP001595690"/>
    </source>
</evidence>
<organism evidence="1 2">
    <name type="scientific">Lentzea rhizosphaerae</name>
    <dbReference type="NCBI Taxonomy" id="2041025"/>
    <lineage>
        <taxon>Bacteria</taxon>
        <taxon>Bacillati</taxon>
        <taxon>Actinomycetota</taxon>
        <taxon>Actinomycetes</taxon>
        <taxon>Pseudonocardiales</taxon>
        <taxon>Pseudonocardiaceae</taxon>
        <taxon>Lentzea</taxon>
    </lineage>
</organism>
<protein>
    <submittedName>
        <fullName evidence="1">DUF3303 domain-containing protein</fullName>
    </submittedName>
</protein>
<dbReference type="RefSeq" id="WP_382373072.1">
    <property type="nucleotide sequence ID" value="NZ_JBHRZI010000013.1"/>
</dbReference>
<comment type="caution">
    <text evidence="1">The sequence shown here is derived from an EMBL/GenBank/DDBJ whole genome shotgun (WGS) entry which is preliminary data.</text>
</comment>
<sequence>MSISSNEEAHAMYIVVHHHIKNPEAAFQRGQRLISGDGAPDGVKVLQFYPSEDLTEVTCLWEADSLTPVQGWVDMVLGDASENHCYPVATEQAFAEHPLGLAAAPVLTA</sequence>
<dbReference type="Proteomes" id="UP001595690">
    <property type="component" value="Unassembled WGS sequence"/>
</dbReference>
<reference evidence="2" key="1">
    <citation type="journal article" date="2019" name="Int. J. Syst. Evol. Microbiol.">
        <title>The Global Catalogue of Microorganisms (GCM) 10K type strain sequencing project: providing services to taxonomists for standard genome sequencing and annotation.</title>
        <authorList>
            <consortium name="The Broad Institute Genomics Platform"/>
            <consortium name="The Broad Institute Genome Sequencing Center for Infectious Disease"/>
            <person name="Wu L."/>
            <person name="Ma J."/>
        </authorList>
    </citation>
    <scope>NUCLEOTIDE SEQUENCE [LARGE SCALE GENOMIC DNA]</scope>
    <source>
        <strain evidence="2">CGMCC 4.7405</strain>
    </source>
</reference>
<accession>A0ABV8BRV3</accession>
<name>A0ABV8BRV3_9PSEU</name>
<dbReference type="EMBL" id="JBHRZI010000013">
    <property type="protein sequence ID" value="MFC3892952.1"/>
    <property type="molecule type" value="Genomic_DNA"/>
</dbReference>
<dbReference type="Pfam" id="PF11746">
    <property type="entry name" value="DUF3303"/>
    <property type="match status" value="1"/>
</dbReference>
<dbReference type="InterPro" id="IPR021734">
    <property type="entry name" value="DUF3303"/>
</dbReference>
<proteinExistence type="predicted"/>
<keyword evidence="2" id="KW-1185">Reference proteome</keyword>